<dbReference type="Proteomes" id="UP000003515">
    <property type="component" value="Unassembled WGS sequence"/>
</dbReference>
<accession>A0ABM9Z2M9</accession>
<name>A0ABM9Z2M9_VIBOR</name>
<dbReference type="EMBL" id="ACZV01000004">
    <property type="protein sequence ID" value="EEX93928.1"/>
    <property type="molecule type" value="Genomic_DNA"/>
</dbReference>
<organism evidence="1 2">
    <name type="scientific">Vibrio orientalis CIP 102891 = ATCC 33934</name>
    <dbReference type="NCBI Taxonomy" id="675816"/>
    <lineage>
        <taxon>Bacteria</taxon>
        <taxon>Pseudomonadati</taxon>
        <taxon>Pseudomonadota</taxon>
        <taxon>Gammaproteobacteria</taxon>
        <taxon>Vibrionales</taxon>
        <taxon>Vibrionaceae</taxon>
        <taxon>Vibrio</taxon>
        <taxon>Vibrio oreintalis group</taxon>
    </lineage>
</organism>
<protein>
    <recommendedName>
        <fullName evidence="3">Lipoprotein</fullName>
    </recommendedName>
</protein>
<comment type="caution">
    <text evidence="1">The sequence shown here is derived from an EMBL/GenBank/DDBJ whole genome shotgun (WGS) entry which is preliminary data.</text>
</comment>
<evidence type="ECO:0000313" key="2">
    <source>
        <dbReference type="Proteomes" id="UP000003515"/>
    </source>
</evidence>
<proteinExistence type="predicted"/>
<evidence type="ECO:0000313" key="1">
    <source>
        <dbReference type="EMBL" id="EEX93928.1"/>
    </source>
</evidence>
<gene>
    <name evidence="1" type="ORF">VIA_001086</name>
</gene>
<reference evidence="1 2" key="1">
    <citation type="submission" date="2009-10" db="EMBL/GenBank/DDBJ databases">
        <authorList>
            <consortium name="Los Alamos National Laboratory (LANL)"/>
            <consortium name="National Microbial Pathogen Data Resource (NMPDR)"/>
            <person name="Munk A.C."/>
            <person name="Chertkov O."/>
            <person name="Tapia R."/>
            <person name="Green L."/>
            <person name="Rogers Y."/>
            <person name="Detter J.C."/>
            <person name="Bruce D."/>
            <person name="Brettin T.S."/>
            <person name="Colwell R.R."/>
            <person name="Huq A."/>
            <person name="Grim C.J."/>
            <person name="Hasan N.A."/>
            <person name="Bartels D."/>
            <person name="Vonstein V."/>
        </authorList>
    </citation>
    <scope>NUCLEOTIDE SEQUENCE [LARGE SCALE GENOMIC DNA]</scope>
    <source>
        <strain evidence="1 2">CIP 102891</strain>
    </source>
</reference>
<evidence type="ECO:0008006" key="3">
    <source>
        <dbReference type="Google" id="ProtNLM"/>
    </source>
</evidence>
<keyword evidence="2" id="KW-1185">Reference proteome</keyword>
<sequence>MITFVIELSHRAPTIQKLTLRVYRAINFDCTSLYGTHMQYKTIHVCCYMTFCPTLLPNQITIGLLIATNPRYEGDILKTNLPTITLFSLFLFGCGGGSDSATTPPKKKHSNTIELKQAPGVYLTAKSDANTLVNDKYYGVSFIYDDSDNAAFRTIAGGTMSTTSEHNTQLTSLIRTRADVNKGQANSDTLKVDSMSPTQLASFDIKGPTVRARFTTITESDRAEFLARTFQGLRAEDSTGFKLRLTEHSSENQLFMPVKALRPSQINTGYLGDWVYDNNHSKGNGQTIIYDRYTFSHNSSNELILVAKMNGISSCDVNFTNMEYDHAIRAFKFKGTIQGINQCKIELGRSKLYDNLLTDSHTLLLAFAENDNRDQIKMLLNHHSVGTTKALNLSGNGIYIKN</sequence>